<evidence type="ECO:0000259" key="3">
    <source>
        <dbReference type="Pfam" id="PF13439"/>
    </source>
</evidence>
<dbReference type="InterPro" id="IPR001296">
    <property type="entry name" value="Glyco_trans_1"/>
</dbReference>
<keyword evidence="5" id="KW-1185">Reference proteome</keyword>
<gene>
    <name evidence="4" type="ORF">JIN82_06700</name>
</gene>
<feature type="domain" description="Glycosyltransferase subfamily 4-like N-terminal" evidence="3">
    <location>
        <begin position="14"/>
        <end position="174"/>
    </location>
</feature>
<dbReference type="GO" id="GO:0016787">
    <property type="term" value="F:hydrolase activity"/>
    <property type="evidence" value="ECO:0007669"/>
    <property type="project" value="InterPro"/>
</dbReference>
<protein>
    <submittedName>
        <fullName evidence="4">Glycosyltransferase</fullName>
    </submittedName>
</protein>
<dbReference type="RefSeq" id="WP_200310866.1">
    <property type="nucleotide sequence ID" value="NZ_JAENIM010000034.1"/>
</dbReference>
<organism evidence="4 5">
    <name type="scientific">Persicirhabdus sediminis</name>
    <dbReference type="NCBI Taxonomy" id="454144"/>
    <lineage>
        <taxon>Bacteria</taxon>
        <taxon>Pseudomonadati</taxon>
        <taxon>Verrucomicrobiota</taxon>
        <taxon>Verrucomicrobiia</taxon>
        <taxon>Verrucomicrobiales</taxon>
        <taxon>Verrucomicrobiaceae</taxon>
        <taxon>Persicirhabdus</taxon>
    </lineage>
</organism>
<dbReference type="CDD" id="cd03814">
    <property type="entry name" value="GT4-like"/>
    <property type="match status" value="1"/>
</dbReference>
<dbReference type="Pfam" id="PF00534">
    <property type="entry name" value="Glycos_transf_1"/>
    <property type="match status" value="1"/>
</dbReference>
<dbReference type="Proteomes" id="UP000624703">
    <property type="component" value="Unassembled WGS sequence"/>
</dbReference>
<dbReference type="GO" id="GO:0016757">
    <property type="term" value="F:glycosyltransferase activity"/>
    <property type="evidence" value="ECO:0007669"/>
    <property type="project" value="InterPro"/>
</dbReference>
<evidence type="ECO:0000313" key="4">
    <source>
        <dbReference type="EMBL" id="MBK1790842.1"/>
    </source>
</evidence>
<dbReference type="Pfam" id="PF00149">
    <property type="entry name" value="Metallophos"/>
    <property type="match status" value="1"/>
</dbReference>
<evidence type="ECO:0000259" key="1">
    <source>
        <dbReference type="Pfam" id="PF00149"/>
    </source>
</evidence>
<dbReference type="EMBL" id="JAENIM010000034">
    <property type="protein sequence ID" value="MBK1790842.1"/>
    <property type="molecule type" value="Genomic_DNA"/>
</dbReference>
<name>A0A8J7MCU7_9BACT</name>
<feature type="domain" description="Glycosyl transferase family 1" evidence="2">
    <location>
        <begin position="190"/>
        <end position="343"/>
    </location>
</feature>
<dbReference type="InterPro" id="IPR029052">
    <property type="entry name" value="Metallo-depent_PP-like"/>
</dbReference>
<accession>A0A8J7MCU7</accession>
<dbReference type="InterPro" id="IPR004843">
    <property type="entry name" value="Calcineurin-like_PHP"/>
</dbReference>
<dbReference type="Gene3D" id="3.40.50.2000">
    <property type="entry name" value="Glycogen Phosphorylase B"/>
    <property type="match status" value="2"/>
</dbReference>
<comment type="caution">
    <text evidence="4">The sequence shown here is derived from an EMBL/GenBank/DDBJ whole genome shotgun (WGS) entry which is preliminary data.</text>
</comment>
<dbReference type="PANTHER" id="PTHR45947">
    <property type="entry name" value="SULFOQUINOVOSYL TRANSFERASE SQD2"/>
    <property type="match status" value="1"/>
</dbReference>
<dbReference type="Gene3D" id="3.60.21.10">
    <property type="match status" value="1"/>
</dbReference>
<evidence type="ECO:0000313" key="5">
    <source>
        <dbReference type="Proteomes" id="UP000624703"/>
    </source>
</evidence>
<reference evidence="4" key="1">
    <citation type="submission" date="2021-01" db="EMBL/GenBank/DDBJ databases">
        <title>Modified the classification status of verrucomicrobia.</title>
        <authorList>
            <person name="Feng X."/>
        </authorList>
    </citation>
    <scope>NUCLEOTIDE SEQUENCE</scope>
    <source>
        <strain evidence="4">_KCTC 22039</strain>
    </source>
</reference>
<sequence length="659" mass="74832">MRIDFVTDTYPPDVNGVAMTLANLTAELRKRNHLVHICHTGETRRGETSHLSLSLPGYNEVRVGLPSPLKLRKRWKHKRPDVIYVATESPMGASAIKAARQLGIPVATGFHTNFHDYLDKSKVPHMQDIAMAYLKRTHNKADCTIAPSPDTVAMLEDSGFKNVKLMGRGINHERFHPNKRCKLLRSYWQAEANEPVALIVGRLASEKNLPLAMQTIRELQVDFPSLKAVCVGDGPEKEKLQLAFPEVKFVGTQRDDELAAHYASADLFIFPSETETFGNVLIEAMSCELTCVAYDYAAAALYLKDGENGFTANKGDQAEFKNKCRLALEHVSRQDRSLGMAARKSISHLSWPQVAKKFESHLREIRSSYPAKKQRVKNRLNVRTLILSDLHLGTPDAKARQVVDLLKNTDCERIILNGDIIDGWEIKRGAKWLNTHTRVIRTLLKKIEKDKVEVIYLRGNHDDILERFLPLNMGRLKLAMDYHFQTADGRNYYIIHGDGFDSVSTNHKWVAVLGSLGYNLLLKINRFYNKYRAMRGKEYYSISKKIKAKVKSAVNFISSYEEKLEELAVSKNCEGIICGHIHTPADKMINHTHYLNSGDWVESLTCIIEDHHGAMEVITYQDFLKRTQLTPAPADELEEFEVPFPNINEIQEQLVRESA</sequence>
<dbReference type="CDD" id="cd07398">
    <property type="entry name" value="MPP_YbbF-LpxH"/>
    <property type="match status" value="1"/>
</dbReference>
<dbReference type="InterPro" id="IPR028098">
    <property type="entry name" value="Glyco_trans_4-like_N"/>
</dbReference>
<dbReference type="Pfam" id="PF13439">
    <property type="entry name" value="Glyco_transf_4"/>
    <property type="match status" value="1"/>
</dbReference>
<dbReference type="SUPFAM" id="SSF56300">
    <property type="entry name" value="Metallo-dependent phosphatases"/>
    <property type="match status" value="1"/>
</dbReference>
<dbReference type="AlphaFoldDB" id="A0A8J7MCU7"/>
<dbReference type="SUPFAM" id="SSF53756">
    <property type="entry name" value="UDP-Glycosyltransferase/glycogen phosphorylase"/>
    <property type="match status" value="1"/>
</dbReference>
<dbReference type="PANTHER" id="PTHR45947:SF3">
    <property type="entry name" value="SULFOQUINOVOSYL TRANSFERASE SQD2"/>
    <property type="match status" value="1"/>
</dbReference>
<proteinExistence type="predicted"/>
<feature type="domain" description="Calcineurin-like phosphoesterase" evidence="1">
    <location>
        <begin position="383"/>
        <end position="584"/>
    </location>
</feature>
<evidence type="ECO:0000259" key="2">
    <source>
        <dbReference type="Pfam" id="PF00534"/>
    </source>
</evidence>
<dbReference type="InterPro" id="IPR050194">
    <property type="entry name" value="Glycosyltransferase_grp1"/>
</dbReference>